<dbReference type="EMBL" id="SIJK02000043">
    <property type="protein sequence ID" value="MBP1467803.1"/>
    <property type="molecule type" value="Genomic_DNA"/>
</dbReference>
<dbReference type="RefSeq" id="WP_135479968.1">
    <property type="nucleotide sequence ID" value="NZ_SIJK02000043.1"/>
</dbReference>
<dbReference type="Proteomes" id="UP001193081">
    <property type="component" value="Unassembled WGS sequence"/>
</dbReference>
<reference evidence="3 4" key="1">
    <citation type="submission" date="2021-03" db="EMBL/GenBank/DDBJ databases">
        <authorList>
            <person name="Grouzdev D.S."/>
        </authorList>
    </citation>
    <scope>NUCLEOTIDE SEQUENCE [LARGE SCALE GENOMIC DNA]</scope>
    <source>
        <strain evidence="3 4">M50-1</strain>
    </source>
</reference>
<comment type="caution">
    <text evidence="3">The sequence shown here is derived from an EMBL/GenBank/DDBJ whole genome shotgun (WGS) entry which is preliminary data.</text>
</comment>
<accession>A0ABS4DEF1</accession>
<dbReference type="PROSITE" id="PS51257">
    <property type="entry name" value="PROKAR_LIPOPROTEIN"/>
    <property type="match status" value="1"/>
</dbReference>
<organism evidence="3 4">
    <name type="scientific">Candidatus Chloroploca mongolica</name>
    <dbReference type="NCBI Taxonomy" id="2528176"/>
    <lineage>
        <taxon>Bacteria</taxon>
        <taxon>Bacillati</taxon>
        <taxon>Chloroflexota</taxon>
        <taxon>Chloroflexia</taxon>
        <taxon>Chloroflexales</taxon>
        <taxon>Chloroflexineae</taxon>
        <taxon>Oscillochloridaceae</taxon>
        <taxon>Candidatus Chloroploca</taxon>
    </lineage>
</organism>
<feature type="compositionally biased region" description="Polar residues" evidence="1">
    <location>
        <begin position="43"/>
        <end position="59"/>
    </location>
</feature>
<keyword evidence="4" id="KW-1185">Reference proteome</keyword>
<gene>
    <name evidence="3" type="ORF">EYB53_018960</name>
</gene>
<name>A0ABS4DEF1_9CHLR</name>
<feature type="signal peptide" evidence="2">
    <location>
        <begin position="1"/>
        <end position="29"/>
    </location>
</feature>
<evidence type="ECO:0000256" key="2">
    <source>
        <dbReference type="SAM" id="SignalP"/>
    </source>
</evidence>
<feature type="chain" id="PRO_5045443289" evidence="2">
    <location>
        <begin position="30"/>
        <end position="221"/>
    </location>
</feature>
<evidence type="ECO:0000313" key="4">
    <source>
        <dbReference type="Proteomes" id="UP001193081"/>
    </source>
</evidence>
<proteinExistence type="predicted"/>
<sequence>MMKTSKSFRMALLGLLLLVSVGCGTTTPAAPTVNPPTMVPSAVGTSSEQPPDAATSNAESPDPGSAQAVACEEYFRFCVTSTVSGAVNASATGGVGGNIDNCTAWAEEGPARILEVPMMLNSGEPPITVALTRIAAYTGPGEYVLQSVATGGAIPDMFPAMNVGARSFGIGEGSTARVTVAADGSGMLEATGLVEIASVQVSAPDPNARVDLTMQWICQEQ</sequence>
<feature type="region of interest" description="Disordered" evidence="1">
    <location>
        <begin position="29"/>
        <end position="65"/>
    </location>
</feature>
<protein>
    <submittedName>
        <fullName evidence="3">Uncharacterized protein</fullName>
    </submittedName>
</protein>
<evidence type="ECO:0000313" key="3">
    <source>
        <dbReference type="EMBL" id="MBP1467803.1"/>
    </source>
</evidence>
<evidence type="ECO:0000256" key="1">
    <source>
        <dbReference type="SAM" id="MobiDB-lite"/>
    </source>
</evidence>
<keyword evidence="2" id="KW-0732">Signal</keyword>